<dbReference type="GO" id="GO:0004673">
    <property type="term" value="F:protein histidine kinase activity"/>
    <property type="evidence" value="ECO:0007669"/>
    <property type="project" value="UniProtKB-EC"/>
</dbReference>
<organism evidence="16 17">
    <name type="scientific">Aquibacillus albus</name>
    <dbReference type="NCBI Taxonomy" id="1168171"/>
    <lineage>
        <taxon>Bacteria</taxon>
        <taxon>Bacillati</taxon>
        <taxon>Bacillota</taxon>
        <taxon>Bacilli</taxon>
        <taxon>Bacillales</taxon>
        <taxon>Bacillaceae</taxon>
        <taxon>Aquibacillus</taxon>
    </lineage>
</organism>
<keyword evidence="10" id="KW-0067">ATP-binding</keyword>
<name>A0ABS2MW18_9BACI</name>
<feature type="transmembrane region" description="Helical" evidence="14">
    <location>
        <begin position="21"/>
        <end position="41"/>
    </location>
</feature>
<keyword evidence="4" id="KW-1003">Cell membrane</keyword>
<gene>
    <name evidence="16" type="ORF">JOC48_000574</name>
</gene>
<dbReference type="RefSeq" id="WP_204497530.1">
    <property type="nucleotide sequence ID" value="NZ_JAFBDR010000002.1"/>
</dbReference>
<keyword evidence="6 16" id="KW-0808">Transferase</keyword>
<dbReference type="SUPFAM" id="SSF55874">
    <property type="entry name" value="ATPase domain of HSP90 chaperone/DNA topoisomerase II/histidine kinase"/>
    <property type="match status" value="1"/>
</dbReference>
<keyword evidence="5" id="KW-0597">Phosphoprotein</keyword>
<evidence type="ECO:0000256" key="7">
    <source>
        <dbReference type="ARBA" id="ARBA00022692"/>
    </source>
</evidence>
<feature type="transmembrane region" description="Helical" evidence="14">
    <location>
        <begin position="287"/>
        <end position="310"/>
    </location>
</feature>
<reference evidence="16 17" key="1">
    <citation type="submission" date="2021-01" db="EMBL/GenBank/DDBJ databases">
        <title>Genomic Encyclopedia of Type Strains, Phase IV (KMG-IV): sequencing the most valuable type-strain genomes for metagenomic binning, comparative biology and taxonomic classification.</title>
        <authorList>
            <person name="Goeker M."/>
        </authorList>
    </citation>
    <scope>NUCLEOTIDE SEQUENCE [LARGE SCALE GENOMIC DNA]</scope>
    <source>
        <strain evidence="16 17">DSM 23711</strain>
    </source>
</reference>
<dbReference type="Pfam" id="PF06580">
    <property type="entry name" value="His_kinase"/>
    <property type="match status" value="1"/>
</dbReference>
<dbReference type="PROSITE" id="PS50109">
    <property type="entry name" value="HIS_KIN"/>
    <property type="match status" value="1"/>
</dbReference>
<evidence type="ECO:0000256" key="14">
    <source>
        <dbReference type="SAM" id="Phobius"/>
    </source>
</evidence>
<dbReference type="PRINTS" id="PR00344">
    <property type="entry name" value="BCTRLSENSOR"/>
</dbReference>
<evidence type="ECO:0000256" key="13">
    <source>
        <dbReference type="ARBA" id="ARBA00023136"/>
    </source>
</evidence>
<evidence type="ECO:0000256" key="5">
    <source>
        <dbReference type="ARBA" id="ARBA00022553"/>
    </source>
</evidence>
<evidence type="ECO:0000256" key="11">
    <source>
        <dbReference type="ARBA" id="ARBA00022989"/>
    </source>
</evidence>
<dbReference type="PANTHER" id="PTHR34220">
    <property type="entry name" value="SENSOR HISTIDINE KINASE YPDA"/>
    <property type="match status" value="1"/>
</dbReference>
<dbReference type="EC" id="2.7.13.3" evidence="3"/>
<evidence type="ECO:0000259" key="15">
    <source>
        <dbReference type="PROSITE" id="PS50109"/>
    </source>
</evidence>
<comment type="catalytic activity">
    <reaction evidence="1">
        <text>ATP + protein L-histidine = ADP + protein N-phospho-L-histidine.</text>
        <dbReference type="EC" id="2.7.13.3"/>
    </reaction>
</comment>
<sequence length="581" mass="67608">MLSKINKCKEYFYRVTLKKRIILLFLLASLIPFIFIGFISYHTINSIVNNQIQRGIQSNLKQDALTLENTFDNLNHLSQQLSFEGIVGKKLNTLLNSHDLYERVEITSELKSELNVIAFTNPSVGLIMYYFENENLIEFENLPVREEFSLGELPELAKYYGLTYYGPHISNYHYNNQHVISALRKVNFPSREDVYVYVESAFRLTDVFDEGGSGYDVFYLFLNEAGKINYSQLDNIFPQDTVITNKMKQKSFGKDEGYFWFKHTSNQGWSIVAVISEADYNKEINEWFIQVITFFLIFLVVSLFLAWLLWKMVYRPLKEFNNEIGLLASNEVQSVHSKSSVPEFNFLLENFREMKQQIWELFNEIELKEKRKADLEVEKLLYQINPHFLMNTLNTVQWMAMMNGQDEIDRLVKSLNKLLHYNLGKRGQFSTVGDELDAIKQYLTLQQIRYDFNFNVQVDVKDEVMNFPVPRFILQPLVENSLYHGVNDDGCIQVNVDLKDKLVITVKDNGSGMTEETITNILNDTESTAQKKMGMGIGLNYVRRMMVVHYDGRTDFKIDSKLGEGTCITLTFPISEGESER</sequence>
<accession>A0ABS2MW18</accession>
<keyword evidence="13 14" id="KW-0472">Membrane</keyword>
<keyword evidence="8" id="KW-0547">Nucleotide-binding</keyword>
<evidence type="ECO:0000256" key="8">
    <source>
        <dbReference type="ARBA" id="ARBA00022741"/>
    </source>
</evidence>
<evidence type="ECO:0000256" key="12">
    <source>
        <dbReference type="ARBA" id="ARBA00023012"/>
    </source>
</evidence>
<dbReference type="Gene3D" id="6.10.340.10">
    <property type="match status" value="1"/>
</dbReference>
<feature type="domain" description="Histidine kinase" evidence="15">
    <location>
        <begin position="473"/>
        <end position="576"/>
    </location>
</feature>
<evidence type="ECO:0000256" key="2">
    <source>
        <dbReference type="ARBA" id="ARBA00004651"/>
    </source>
</evidence>
<dbReference type="InterPro" id="IPR004358">
    <property type="entry name" value="Sig_transdc_His_kin-like_C"/>
</dbReference>
<protein>
    <recommendedName>
        <fullName evidence="3">histidine kinase</fullName>
        <ecNumber evidence="3">2.7.13.3</ecNumber>
    </recommendedName>
</protein>
<dbReference type="InterPro" id="IPR005467">
    <property type="entry name" value="His_kinase_dom"/>
</dbReference>
<dbReference type="PANTHER" id="PTHR34220:SF11">
    <property type="entry name" value="SENSOR PROTEIN KINASE HPTS"/>
    <property type="match status" value="1"/>
</dbReference>
<dbReference type="InterPro" id="IPR050640">
    <property type="entry name" value="Bact_2-comp_sensor_kinase"/>
</dbReference>
<keyword evidence="9 16" id="KW-0418">Kinase</keyword>
<evidence type="ECO:0000256" key="6">
    <source>
        <dbReference type="ARBA" id="ARBA00022679"/>
    </source>
</evidence>
<evidence type="ECO:0000256" key="1">
    <source>
        <dbReference type="ARBA" id="ARBA00000085"/>
    </source>
</evidence>
<evidence type="ECO:0000313" key="17">
    <source>
        <dbReference type="Proteomes" id="UP001296943"/>
    </source>
</evidence>
<keyword evidence="17" id="KW-1185">Reference proteome</keyword>
<dbReference type="InterPro" id="IPR003594">
    <property type="entry name" value="HATPase_dom"/>
</dbReference>
<dbReference type="SMART" id="SM00387">
    <property type="entry name" value="HATPase_c"/>
    <property type="match status" value="1"/>
</dbReference>
<evidence type="ECO:0000313" key="16">
    <source>
        <dbReference type="EMBL" id="MBM7570096.1"/>
    </source>
</evidence>
<dbReference type="EMBL" id="JAFBDR010000002">
    <property type="protein sequence ID" value="MBM7570096.1"/>
    <property type="molecule type" value="Genomic_DNA"/>
</dbReference>
<dbReference type="InterPro" id="IPR010559">
    <property type="entry name" value="Sig_transdc_His_kin_internal"/>
</dbReference>
<proteinExistence type="predicted"/>
<comment type="caution">
    <text evidence="16">The sequence shown here is derived from an EMBL/GenBank/DDBJ whole genome shotgun (WGS) entry which is preliminary data.</text>
</comment>
<keyword evidence="11 14" id="KW-1133">Transmembrane helix</keyword>
<evidence type="ECO:0000256" key="10">
    <source>
        <dbReference type="ARBA" id="ARBA00022840"/>
    </source>
</evidence>
<keyword evidence="7 14" id="KW-0812">Transmembrane</keyword>
<dbReference type="Proteomes" id="UP001296943">
    <property type="component" value="Unassembled WGS sequence"/>
</dbReference>
<evidence type="ECO:0000256" key="4">
    <source>
        <dbReference type="ARBA" id="ARBA00022475"/>
    </source>
</evidence>
<comment type="subcellular location">
    <subcellularLocation>
        <location evidence="2">Cell membrane</location>
        <topology evidence="2">Multi-pass membrane protein</topology>
    </subcellularLocation>
</comment>
<dbReference type="Pfam" id="PF02518">
    <property type="entry name" value="HATPase_c"/>
    <property type="match status" value="1"/>
</dbReference>
<dbReference type="InterPro" id="IPR036890">
    <property type="entry name" value="HATPase_C_sf"/>
</dbReference>
<dbReference type="Gene3D" id="3.30.565.10">
    <property type="entry name" value="Histidine kinase-like ATPase, C-terminal domain"/>
    <property type="match status" value="1"/>
</dbReference>
<evidence type="ECO:0000256" key="9">
    <source>
        <dbReference type="ARBA" id="ARBA00022777"/>
    </source>
</evidence>
<keyword evidence="12" id="KW-0902">Two-component regulatory system</keyword>
<evidence type="ECO:0000256" key="3">
    <source>
        <dbReference type="ARBA" id="ARBA00012438"/>
    </source>
</evidence>